<dbReference type="EMBL" id="BLLK01000047">
    <property type="protein sequence ID" value="GFH53507.1"/>
    <property type="molecule type" value="Genomic_DNA"/>
</dbReference>
<gene>
    <name evidence="2" type="ORF">CTEN210_09983</name>
</gene>
<organism evidence="2 3">
    <name type="scientific">Chaetoceros tenuissimus</name>
    <dbReference type="NCBI Taxonomy" id="426638"/>
    <lineage>
        <taxon>Eukaryota</taxon>
        <taxon>Sar</taxon>
        <taxon>Stramenopiles</taxon>
        <taxon>Ochrophyta</taxon>
        <taxon>Bacillariophyta</taxon>
        <taxon>Coscinodiscophyceae</taxon>
        <taxon>Chaetocerotophycidae</taxon>
        <taxon>Chaetocerotales</taxon>
        <taxon>Chaetocerotaceae</taxon>
        <taxon>Chaetoceros</taxon>
    </lineage>
</organism>
<comment type="caution">
    <text evidence="2">The sequence shown here is derived from an EMBL/GenBank/DDBJ whole genome shotgun (WGS) entry which is preliminary data.</text>
</comment>
<keyword evidence="3" id="KW-1185">Reference proteome</keyword>
<evidence type="ECO:0000313" key="2">
    <source>
        <dbReference type="EMBL" id="GFH53507.1"/>
    </source>
</evidence>
<sequence length="249" mass="28568">MSVPPMQRFIIFHLGLLPGATSSGSADENISNEELCEHILYYQDFRDAAEPRNANIPGRREYNIEEAIKFAGLCTALHTIQANIDGQISIKTSSQTKEVYLSNCILSFVQLEKSEVGGILAVIQFANEKDSRMNSFLSSIRDRILNGHKIFQDTHRGIHQRLLITESEENDVQHYYGMSDFFSLHKRIKILRYNHFNASSESERIDIDHELNLLYGQLNELSLSLPVNQLRNDLKGYYDSYFNNIANEF</sequence>
<proteinExistence type="predicted"/>
<feature type="signal peptide" evidence="1">
    <location>
        <begin position="1"/>
        <end position="26"/>
    </location>
</feature>
<accession>A0AAD3H7J2</accession>
<feature type="chain" id="PRO_5042089797" evidence="1">
    <location>
        <begin position="27"/>
        <end position="249"/>
    </location>
</feature>
<evidence type="ECO:0000313" key="3">
    <source>
        <dbReference type="Proteomes" id="UP001054902"/>
    </source>
</evidence>
<dbReference type="AlphaFoldDB" id="A0AAD3H7J2"/>
<dbReference type="Proteomes" id="UP001054902">
    <property type="component" value="Unassembled WGS sequence"/>
</dbReference>
<keyword evidence="1" id="KW-0732">Signal</keyword>
<evidence type="ECO:0000256" key="1">
    <source>
        <dbReference type="SAM" id="SignalP"/>
    </source>
</evidence>
<reference evidence="2 3" key="1">
    <citation type="journal article" date="2021" name="Sci. Rep.">
        <title>The genome of the diatom Chaetoceros tenuissimus carries an ancient integrated fragment of an extant virus.</title>
        <authorList>
            <person name="Hongo Y."/>
            <person name="Kimura K."/>
            <person name="Takaki Y."/>
            <person name="Yoshida Y."/>
            <person name="Baba S."/>
            <person name="Kobayashi G."/>
            <person name="Nagasaki K."/>
            <person name="Hano T."/>
            <person name="Tomaru Y."/>
        </authorList>
    </citation>
    <scope>NUCLEOTIDE SEQUENCE [LARGE SCALE GENOMIC DNA]</scope>
    <source>
        <strain evidence="2 3">NIES-3715</strain>
    </source>
</reference>
<protein>
    <submittedName>
        <fullName evidence="2">Uncharacterized protein</fullName>
    </submittedName>
</protein>
<name>A0AAD3H7J2_9STRA</name>